<dbReference type="AlphaFoldDB" id="A0A8J3ZRA4"/>
<organism evidence="3 4">
    <name type="scientific">Virgisporangium ochraceum</name>
    <dbReference type="NCBI Taxonomy" id="65505"/>
    <lineage>
        <taxon>Bacteria</taxon>
        <taxon>Bacillati</taxon>
        <taxon>Actinomycetota</taxon>
        <taxon>Actinomycetes</taxon>
        <taxon>Micromonosporales</taxon>
        <taxon>Micromonosporaceae</taxon>
        <taxon>Virgisporangium</taxon>
    </lineage>
</organism>
<name>A0A8J3ZRA4_9ACTN</name>
<dbReference type="EMBL" id="BOPH01000018">
    <property type="protein sequence ID" value="GIJ66503.1"/>
    <property type="molecule type" value="Genomic_DNA"/>
</dbReference>
<keyword evidence="2" id="KW-1133">Transmembrane helix</keyword>
<evidence type="ECO:0000256" key="1">
    <source>
        <dbReference type="SAM" id="MobiDB-lite"/>
    </source>
</evidence>
<accession>A0A8J3ZRA4</accession>
<proteinExistence type="predicted"/>
<feature type="compositionally biased region" description="Low complexity" evidence="1">
    <location>
        <begin position="43"/>
        <end position="98"/>
    </location>
</feature>
<evidence type="ECO:0000256" key="2">
    <source>
        <dbReference type="SAM" id="Phobius"/>
    </source>
</evidence>
<feature type="compositionally biased region" description="Low complexity" evidence="1">
    <location>
        <begin position="21"/>
        <end position="35"/>
    </location>
</feature>
<dbReference type="Proteomes" id="UP000635606">
    <property type="component" value="Unassembled WGS sequence"/>
</dbReference>
<keyword evidence="2" id="KW-0812">Transmembrane</keyword>
<reference evidence="3" key="1">
    <citation type="submission" date="2021-01" db="EMBL/GenBank/DDBJ databases">
        <title>Whole genome shotgun sequence of Virgisporangium ochraceum NBRC 16418.</title>
        <authorList>
            <person name="Komaki H."/>
            <person name="Tamura T."/>
        </authorList>
    </citation>
    <scope>NUCLEOTIDE SEQUENCE</scope>
    <source>
        <strain evidence="3">NBRC 16418</strain>
    </source>
</reference>
<keyword evidence="4" id="KW-1185">Reference proteome</keyword>
<gene>
    <name evidence="3" type="ORF">Voc01_014200</name>
</gene>
<evidence type="ECO:0000313" key="4">
    <source>
        <dbReference type="Proteomes" id="UP000635606"/>
    </source>
</evidence>
<feature type="region of interest" description="Disordered" evidence="1">
    <location>
        <begin position="1"/>
        <end position="105"/>
    </location>
</feature>
<feature type="transmembrane region" description="Helical" evidence="2">
    <location>
        <begin position="217"/>
        <end position="236"/>
    </location>
</feature>
<keyword evidence="2" id="KW-0472">Membrane</keyword>
<protein>
    <submittedName>
        <fullName evidence="3">Uncharacterized protein</fullName>
    </submittedName>
</protein>
<sequence>MPPYSQYPNQPASGGPGGYGQPTSGPAYGGQPTSGPGYGGQPTSGPSYGGQPTSGPGYGAQQPGYGADQGYGAQQPGYGGQQQAYDPSQGGYGAQQPGYGPPAGGYGGGGGDGIALTLKFFPLAFLLMFFKPVVTINGQQYQVPWNRRTPIQLPPGQYHVHVHTPYLIPTQIGKADLAVNVGGGQPVELEYRAPLFMFSPGSLGTPPQKYNGVGPTIALMAVPLVIGLICCCFSIISSSNSGY</sequence>
<evidence type="ECO:0000313" key="3">
    <source>
        <dbReference type="EMBL" id="GIJ66503.1"/>
    </source>
</evidence>
<comment type="caution">
    <text evidence="3">The sequence shown here is derived from an EMBL/GenBank/DDBJ whole genome shotgun (WGS) entry which is preliminary data.</text>
</comment>